<keyword evidence="3" id="KW-1185">Reference proteome</keyword>
<reference evidence="2 3" key="1">
    <citation type="submission" date="2017-05" db="EMBL/GenBank/DDBJ databases">
        <title>Complete genome sequence of Meiothermus taiwanensis WR-220.</title>
        <authorList>
            <person name="Wu W.-L."/>
            <person name="Lo W.-S."/>
            <person name="Kuo C.-H."/>
            <person name="Wu S.-H."/>
        </authorList>
    </citation>
    <scope>NUCLEOTIDE SEQUENCE [LARGE SCALE GENOMIC DNA]</scope>
    <source>
        <strain evidence="2 3">WR-220</strain>
    </source>
</reference>
<dbReference type="RefSeq" id="WP_027888356.1">
    <property type="nucleotide sequence ID" value="NZ_CP021130.1"/>
</dbReference>
<dbReference type="CDD" id="cd10787">
    <property type="entry name" value="LamB_YcsF_like"/>
    <property type="match status" value="1"/>
</dbReference>
<comment type="similarity">
    <text evidence="1">Belongs to the LamB/PxpA family.</text>
</comment>
<dbReference type="EC" id="3.5.2.9" evidence="1"/>
<evidence type="ECO:0000256" key="1">
    <source>
        <dbReference type="HAMAP-Rule" id="MF_00691"/>
    </source>
</evidence>
<dbReference type="NCBIfam" id="NF003814">
    <property type="entry name" value="PRK05406.1-3"/>
    <property type="match status" value="1"/>
</dbReference>
<dbReference type="InterPro" id="IPR011330">
    <property type="entry name" value="Glyco_hydro/deAcase_b/a-brl"/>
</dbReference>
<dbReference type="Gene3D" id="3.20.20.370">
    <property type="entry name" value="Glycoside hydrolase/deacetylase"/>
    <property type="match status" value="1"/>
</dbReference>
<evidence type="ECO:0000313" key="3">
    <source>
        <dbReference type="Proteomes" id="UP000263013"/>
    </source>
</evidence>
<dbReference type="Pfam" id="PF03746">
    <property type="entry name" value="LamB_YcsF"/>
    <property type="match status" value="1"/>
</dbReference>
<dbReference type="NCBIfam" id="NF003816">
    <property type="entry name" value="PRK05406.1-5"/>
    <property type="match status" value="1"/>
</dbReference>
<sequence>MKIDLNADAGESFGNWKLGRDEELFPLLSSVNVACGFHAGDPLTMGRTLELAQKTGLAVGAHPGFPDLVGFGRREMAATPEEIYADVLYQVGALSAFLKVRGLALHHVKAHGALYNRATRDPETARAIAQAVRDFDPAVPLVVLPNTPLEQEAQRLGLRTVAEAFPERGYSRDGRLAPRGTPGAWIHEPEVAARRAVQMVVEGRVAAVDGGWVEVRAQTLCIHGDNPSAVEIARAVREALWAEGVSIETYA</sequence>
<organism evidence="2 3">
    <name type="scientific">Meiothermus taiwanensis WR-220</name>
    <dbReference type="NCBI Taxonomy" id="1339250"/>
    <lineage>
        <taxon>Bacteria</taxon>
        <taxon>Thermotogati</taxon>
        <taxon>Deinococcota</taxon>
        <taxon>Deinococci</taxon>
        <taxon>Thermales</taxon>
        <taxon>Thermaceae</taxon>
        <taxon>Meiothermus</taxon>
    </lineage>
</organism>
<dbReference type="HAMAP" id="MF_00691">
    <property type="entry name" value="PxpA"/>
    <property type="match status" value="1"/>
</dbReference>
<dbReference type="PANTHER" id="PTHR30292">
    <property type="entry name" value="UNCHARACTERIZED PROTEIN YBGL-RELATED"/>
    <property type="match status" value="1"/>
</dbReference>
<comment type="subunit">
    <text evidence="1">Forms a complex composed of PxpA, PxpB and PxpC.</text>
</comment>
<name>A0ABM6WGQ9_9DEIN</name>
<keyword evidence="1" id="KW-0378">Hydrolase</keyword>
<comment type="function">
    <text evidence="1">Catalyzes the cleavage of 5-oxoproline to form L-glutamate coupled to the hydrolysis of ATP to ADP and inorganic phosphate.</text>
</comment>
<dbReference type="InterPro" id="IPR005501">
    <property type="entry name" value="LamB/YcsF/PxpA-like"/>
</dbReference>
<accession>A0ABM6WGQ9</accession>
<keyword evidence="1" id="KW-0547">Nucleotide-binding</keyword>
<comment type="catalytic activity">
    <reaction evidence="1">
        <text>5-oxo-L-proline + ATP + 2 H2O = L-glutamate + ADP + phosphate + H(+)</text>
        <dbReference type="Rhea" id="RHEA:10348"/>
        <dbReference type="ChEBI" id="CHEBI:15377"/>
        <dbReference type="ChEBI" id="CHEBI:15378"/>
        <dbReference type="ChEBI" id="CHEBI:29985"/>
        <dbReference type="ChEBI" id="CHEBI:30616"/>
        <dbReference type="ChEBI" id="CHEBI:43474"/>
        <dbReference type="ChEBI" id="CHEBI:58402"/>
        <dbReference type="ChEBI" id="CHEBI:456216"/>
        <dbReference type="EC" id="3.5.2.9"/>
    </reaction>
</comment>
<keyword evidence="1" id="KW-0067">ATP-binding</keyword>
<dbReference type="PANTHER" id="PTHR30292:SF0">
    <property type="entry name" value="5-OXOPROLINASE SUBUNIT A"/>
    <property type="match status" value="1"/>
</dbReference>
<gene>
    <name evidence="1" type="primary">pxpA</name>
    <name evidence="2" type="ORF">Mtai_v1c09130</name>
</gene>
<dbReference type="Proteomes" id="UP000263013">
    <property type="component" value="Chromosome"/>
</dbReference>
<dbReference type="SUPFAM" id="SSF88713">
    <property type="entry name" value="Glycoside hydrolase/deacetylase"/>
    <property type="match status" value="1"/>
</dbReference>
<protein>
    <recommendedName>
        <fullName evidence="1">5-oxoprolinase subunit A</fullName>
        <shortName evidence="1">5-OPase subunit A</shortName>
        <ecNumber evidence="1">3.5.2.9</ecNumber>
    </recommendedName>
    <alternativeName>
        <fullName evidence="1">5-oxoprolinase (ATP-hydrolyzing) subunit A</fullName>
    </alternativeName>
</protein>
<proteinExistence type="inferred from homology"/>
<evidence type="ECO:0000313" key="2">
    <source>
        <dbReference type="EMBL" id="AWR86157.1"/>
    </source>
</evidence>
<dbReference type="EMBL" id="CP021130">
    <property type="protein sequence ID" value="AWR86157.1"/>
    <property type="molecule type" value="Genomic_DNA"/>
</dbReference>